<dbReference type="InterPro" id="IPR036097">
    <property type="entry name" value="HisK_dim/P_sf"/>
</dbReference>
<reference evidence="13 14" key="1">
    <citation type="submission" date="2018-07" db="EMBL/GenBank/DDBJ databases">
        <title>Marsedoiliclastica nanhaica gen. nov. sp. nov., a novel marine hydrocarbonoclastic bacterium isolated from an in-situ enriched hydrocarbon-degrading consortium in deep-sea sediment.</title>
        <authorList>
            <person name="Dong C."/>
            <person name="Ma T."/>
            <person name="Liu R."/>
            <person name="Shao Z."/>
        </authorList>
    </citation>
    <scope>NUCLEOTIDE SEQUENCE [LARGE SCALE GENOMIC DNA]</scope>
    <source>
        <strain evidence="14">soil36-7</strain>
    </source>
</reference>
<proteinExistence type="predicted"/>
<evidence type="ECO:0000256" key="7">
    <source>
        <dbReference type="ARBA" id="ARBA00022777"/>
    </source>
</evidence>
<dbReference type="SUPFAM" id="SSF47384">
    <property type="entry name" value="Homodimeric domain of signal transducing histidine kinase"/>
    <property type="match status" value="1"/>
</dbReference>
<dbReference type="RefSeq" id="WP_136547840.1">
    <property type="nucleotide sequence ID" value="NZ_CP031093.1"/>
</dbReference>
<feature type="domain" description="Histidine kinase" evidence="12">
    <location>
        <begin position="686"/>
        <end position="899"/>
    </location>
</feature>
<evidence type="ECO:0000256" key="11">
    <source>
        <dbReference type="SAM" id="Phobius"/>
    </source>
</evidence>
<dbReference type="SUPFAM" id="SSF55874">
    <property type="entry name" value="ATPase domain of HSP90 chaperone/DNA topoisomerase II/histidine kinase"/>
    <property type="match status" value="1"/>
</dbReference>
<dbReference type="InterPro" id="IPR007890">
    <property type="entry name" value="CHASE2"/>
</dbReference>
<evidence type="ECO:0000259" key="12">
    <source>
        <dbReference type="PROSITE" id="PS50109"/>
    </source>
</evidence>
<dbReference type="SUPFAM" id="SSF55785">
    <property type="entry name" value="PYP-like sensor domain (PAS domain)"/>
    <property type="match status" value="1"/>
</dbReference>
<dbReference type="Proteomes" id="UP000298049">
    <property type="component" value="Chromosome"/>
</dbReference>
<comment type="catalytic activity">
    <reaction evidence="1">
        <text>ATP + protein L-histidine = ADP + protein N-phospho-L-histidine.</text>
        <dbReference type="EC" id="2.7.13.3"/>
    </reaction>
</comment>
<dbReference type="InterPro" id="IPR000014">
    <property type="entry name" value="PAS"/>
</dbReference>
<dbReference type="InterPro" id="IPR004358">
    <property type="entry name" value="Sig_transdc_His_kin-like_C"/>
</dbReference>
<evidence type="ECO:0000313" key="14">
    <source>
        <dbReference type="Proteomes" id="UP000298049"/>
    </source>
</evidence>
<dbReference type="KEGG" id="hmi:soil367_05910"/>
<dbReference type="PANTHER" id="PTHR45436">
    <property type="entry name" value="SENSOR HISTIDINE KINASE YKOH"/>
    <property type="match status" value="1"/>
</dbReference>
<dbReference type="SMART" id="SM00387">
    <property type="entry name" value="HATPase_c"/>
    <property type="match status" value="1"/>
</dbReference>
<keyword evidence="7" id="KW-0418">Kinase</keyword>
<dbReference type="CDD" id="cd00075">
    <property type="entry name" value="HATPase"/>
    <property type="match status" value="1"/>
</dbReference>
<evidence type="ECO:0000313" key="13">
    <source>
        <dbReference type="EMBL" id="QCF25501.1"/>
    </source>
</evidence>
<dbReference type="Pfam" id="PF05226">
    <property type="entry name" value="CHASE2"/>
    <property type="match status" value="1"/>
</dbReference>
<keyword evidence="4" id="KW-0597">Phosphoprotein</keyword>
<dbReference type="OrthoDB" id="9806704at2"/>
<dbReference type="InterPro" id="IPR036890">
    <property type="entry name" value="HATPase_C_sf"/>
</dbReference>
<evidence type="ECO:0000256" key="3">
    <source>
        <dbReference type="ARBA" id="ARBA00012438"/>
    </source>
</evidence>
<dbReference type="Pfam" id="PF02518">
    <property type="entry name" value="HATPase_c"/>
    <property type="match status" value="1"/>
</dbReference>
<dbReference type="FunFam" id="3.30.565.10:FF:000006">
    <property type="entry name" value="Sensor histidine kinase WalK"/>
    <property type="match status" value="1"/>
</dbReference>
<keyword evidence="5" id="KW-0808">Transferase</keyword>
<evidence type="ECO:0000256" key="9">
    <source>
        <dbReference type="ARBA" id="ARBA00023136"/>
    </source>
</evidence>
<dbReference type="InterPro" id="IPR035965">
    <property type="entry name" value="PAS-like_dom_sf"/>
</dbReference>
<keyword evidence="14" id="KW-1185">Reference proteome</keyword>
<dbReference type="EMBL" id="CP031093">
    <property type="protein sequence ID" value="QCF25501.1"/>
    <property type="molecule type" value="Genomic_DNA"/>
</dbReference>
<dbReference type="SMART" id="SM01080">
    <property type="entry name" value="CHASE2"/>
    <property type="match status" value="1"/>
</dbReference>
<evidence type="ECO:0000256" key="1">
    <source>
        <dbReference type="ARBA" id="ARBA00000085"/>
    </source>
</evidence>
<dbReference type="PROSITE" id="PS50109">
    <property type="entry name" value="HIS_KIN"/>
    <property type="match status" value="1"/>
</dbReference>
<keyword evidence="8 11" id="KW-1133">Transmembrane helix</keyword>
<dbReference type="Gene3D" id="3.30.450.20">
    <property type="entry name" value="PAS domain"/>
    <property type="match status" value="1"/>
</dbReference>
<dbReference type="AlphaFoldDB" id="A0A4P7XF02"/>
<dbReference type="PRINTS" id="PR00344">
    <property type="entry name" value="BCTRLSENSOR"/>
</dbReference>
<dbReference type="Pfam" id="PF08448">
    <property type="entry name" value="PAS_4"/>
    <property type="match status" value="1"/>
</dbReference>
<evidence type="ECO:0000256" key="10">
    <source>
        <dbReference type="SAM" id="MobiDB-lite"/>
    </source>
</evidence>
<dbReference type="CDD" id="cd00130">
    <property type="entry name" value="PAS"/>
    <property type="match status" value="1"/>
</dbReference>
<dbReference type="PANTHER" id="PTHR45436:SF5">
    <property type="entry name" value="SENSOR HISTIDINE KINASE TRCS"/>
    <property type="match status" value="1"/>
</dbReference>
<comment type="subcellular location">
    <subcellularLocation>
        <location evidence="2">Membrane</location>
    </subcellularLocation>
</comment>
<dbReference type="InterPro" id="IPR003661">
    <property type="entry name" value="HisK_dim/P_dom"/>
</dbReference>
<keyword evidence="9 11" id="KW-0472">Membrane</keyword>
<sequence>MIAPRNTGSAPGPATSRSAGAIAPLQLTAERRAPLAGLGRWQLALPLALVLLALVGTQASQRLDWWLFDTLITHYPLAPPDNLSIIGIDESSLETLGRWPWPRETHARLIDQLSRAGADVVVFDVLFTEPAADPASDEALAAAVKSHGKVVLPLHLYPLKSGDALTERLPIPVLTEAAATLGHVHVELDNDGIARGLYLWEGLGQAVWPSLAVAALELADNRPAQDALRSQPPYAPTDDRAAPFVKLREHHTRIPLAGLNGAIPTYSYSDVLENRLAPEALAGKTLFVGATAAGFGDVLQTPLSGNAAPLSGVEFHANVYSALAQGAMIQTLPAAITFSFGALLILLITLVFPRLRPQQALGAAIAFALVPMLAALGLFIQYHYWLAPVSLAMVCLLAYPIWAGRRLAALNQFLNRQLEALAREPSLSLQATSTQTPTRLFEQLQELLSPRISWLATDAGNIRGARPEECELLPEAGRWFHAGDTSRIALHHRGELFELGLVWDTSVHDYDSLAAYLDKLALHDQPATHADRRTEDRLTRRIQQARLAAKSMEDLRSFVRQGFERMPDGVIVTDALGVIQLANGHVADWFSTPVNSLPGMPLVRLLNSSGPTPTLSGKSHWQDVVQTALTGQRYGTESLKLHGRDLLLHLAPFAGARGDRPGLIANVIDITDVREQQRQYREAIDFISHDVRSPLVSQLALIQQLKRQPEPASEAQLDHVARLAQRSYQLAEEFVQLARAEQLAAIQFYEAEVLSIAENAIDAVQEQARNKSIKLTLNGEEDLWMRGNAELAERAVINLLTNAIAYSPEGSAVEVEVQQDGEFTVIGVQDNGNGISAEELPRLFQRFQRSRQDEQQGSRGAGLGLAFVKVVAERHGGRVEVDSSPGQGSSFRLYLPVASVSTAPDYLERTEMVGNGASRTQTSRDETEKGSCC</sequence>
<name>A0A4P7XF02_9ALTE</name>
<evidence type="ECO:0000256" key="6">
    <source>
        <dbReference type="ARBA" id="ARBA00022692"/>
    </source>
</evidence>
<dbReference type="GO" id="GO:0005886">
    <property type="term" value="C:plasma membrane"/>
    <property type="evidence" value="ECO:0007669"/>
    <property type="project" value="UniProtKB-ARBA"/>
</dbReference>
<evidence type="ECO:0000256" key="4">
    <source>
        <dbReference type="ARBA" id="ARBA00022553"/>
    </source>
</evidence>
<evidence type="ECO:0000256" key="8">
    <source>
        <dbReference type="ARBA" id="ARBA00022989"/>
    </source>
</evidence>
<dbReference type="Gene3D" id="1.10.287.130">
    <property type="match status" value="1"/>
</dbReference>
<dbReference type="EC" id="2.7.13.3" evidence="3"/>
<protein>
    <recommendedName>
        <fullName evidence="3">histidine kinase</fullName>
        <ecNumber evidence="3">2.7.13.3</ecNumber>
    </recommendedName>
</protein>
<dbReference type="InterPro" id="IPR003594">
    <property type="entry name" value="HATPase_dom"/>
</dbReference>
<dbReference type="InterPro" id="IPR005467">
    <property type="entry name" value="His_kinase_dom"/>
</dbReference>
<keyword evidence="6 11" id="KW-0812">Transmembrane</keyword>
<dbReference type="CDD" id="cd00082">
    <property type="entry name" value="HisKA"/>
    <property type="match status" value="1"/>
</dbReference>
<dbReference type="Gene3D" id="3.30.565.10">
    <property type="entry name" value="Histidine kinase-like ATPase, C-terminal domain"/>
    <property type="match status" value="1"/>
</dbReference>
<organism evidence="13 14">
    <name type="scientific">Hydrocarboniclastica marina</name>
    <dbReference type="NCBI Taxonomy" id="2259620"/>
    <lineage>
        <taxon>Bacteria</taxon>
        <taxon>Pseudomonadati</taxon>
        <taxon>Pseudomonadota</taxon>
        <taxon>Gammaproteobacteria</taxon>
        <taxon>Alteromonadales</taxon>
        <taxon>Alteromonadaceae</taxon>
        <taxon>Hydrocarboniclastica</taxon>
    </lineage>
</organism>
<accession>A0A4P7XF02</accession>
<feature type="transmembrane region" description="Helical" evidence="11">
    <location>
        <begin position="360"/>
        <end position="379"/>
    </location>
</feature>
<dbReference type="InterPro" id="IPR013656">
    <property type="entry name" value="PAS_4"/>
</dbReference>
<feature type="transmembrane region" description="Helical" evidence="11">
    <location>
        <begin position="332"/>
        <end position="353"/>
    </location>
</feature>
<evidence type="ECO:0000256" key="2">
    <source>
        <dbReference type="ARBA" id="ARBA00004370"/>
    </source>
</evidence>
<evidence type="ECO:0000256" key="5">
    <source>
        <dbReference type="ARBA" id="ARBA00022679"/>
    </source>
</evidence>
<feature type="compositionally biased region" description="Basic and acidic residues" evidence="10">
    <location>
        <begin position="922"/>
        <end position="933"/>
    </location>
</feature>
<dbReference type="InterPro" id="IPR050428">
    <property type="entry name" value="TCS_sensor_his_kinase"/>
</dbReference>
<gene>
    <name evidence="13" type="ORF">soil367_05910</name>
</gene>
<dbReference type="GO" id="GO:0000155">
    <property type="term" value="F:phosphorelay sensor kinase activity"/>
    <property type="evidence" value="ECO:0007669"/>
    <property type="project" value="InterPro"/>
</dbReference>
<feature type="region of interest" description="Disordered" evidence="10">
    <location>
        <begin position="909"/>
        <end position="933"/>
    </location>
</feature>